<keyword evidence="4" id="KW-0187">Copper transport</keyword>
<organism evidence="8">
    <name type="scientific">Nippostrongylus brasiliensis</name>
    <name type="common">Rat hookworm</name>
    <dbReference type="NCBI Taxonomy" id="27835"/>
    <lineage>
        <taxon>Eukaryota</taxon>
        <taxon>Metazoa</taxon>
        <taxon>Ecdysozoa</taxon>
        <taxon>Nematoda</taxon>
        <taxon>Chromadorea</taxon>
        <taxon>Rhabditida</taxon>
        <taxon>Rhabditina</taxon>
        <taxon>Rhabditomorpha</taxon>
        <taxon>Strongyloidea</taxon>
        <taxon>Heligmosomidae</taxon>
        <taxon>Nippostrongylus</taxon>
    </lineage>
</organism>
<dbReference type="InterPro" id="IPR007274">
    <property type="entry name" value="Cop_transporter"/>
</dbReference>
<proteinExistence type="inferred from homology"/>
<evidence type="ECO:0000256" key="1">
    <source>
        <dbReference type="ARBA" id="ARBA00022692"/>
    </source>
</evidence>
<evidence type="ECO:0000256" key="3">
    <source>
        <dbReference type="ARBA" id="ARBA00023136"/>
    </source>
</evidence>
<keyword evidence="3 4" id="KW-0472">Membrane</keyword>
<dbReference type="AlphaFoldDB" id="A0A0N4Y4L4"/>
<reference evidence="6 7" key="2">
    <citation type="submission" date="2018-11" db="EMBL/GenBank/DDBJ databases">
        <authorList>
            <consortium name="Pathogen Informatics"/>
        </authorList>
    </citation>
    <scope>NUCLEOTIDE SEQUENCE [LARGE SCALE GENOMIC DNA]</scope>
</reference>
<dbReference type="PANTHER" id="PTHR12483:SF30">
    <property type="entry name" value="COPPER TRANSPORT PROTEIN"/>
    <property type="match status" value="1"/>
</dbReference>
<feature type="transmembrane region" description="Helical" evidence="4">
    <location>
        <begin position="92"/>
        <end position="115"/>
    </location>
</feature>
<evidence type="ECO:0000256" key="2">
    <source>
        <dbReference type="ARBA" id="ARBA00022989"/>
    </source>
</evidence>
<evidence type="ECO:0000313" key="7">
    <source>
        <dbReference type="Proteomes" id="UP000271162"/>
    </source>
</evidence>
<dbReference type="Pfam" id="PF04145">
    <property type="entry name" value="Ctr"/>
    <property type="match status" value="1"/>
</dbReference>
<comment type="similarity">
    <text evidence="4">Belongs to the copper transporter (Ctr) (TC 1.A.56) family. SLC31A subfamily.</text>
</comment>
<feature type="transmembrane region" description="Helical" evidence="4">
    <location>
        <begin position="67"/>
        <end position="86"/>
    </location>
</feature>
<keyword evidence="4" id="KW-0406">Ion transport</keyword>
<dbReference type="Proteomes" id="UP000271162">
    <property type="component" value="Unassembled WGS sequence"/>
</dbReference>
<reference evidence="8" key="1">
    <citation type="submission" date="2017-02" db="UniProtKB">
        <authorList>
            <consortium name="WormBaseParasite"/>
        </authorList>
    </citation>
    <scope>IDENTIFICATION</scope>
</reference>
<feature type="region of interest" description="Disordered" evidence="5">
    <location>
        <begin position="1"/>
        <end position="27"/>
    </location>
</feature>
<keyword evidence="7" id="KW-1185">Reference proteome</keyword>
<comment type="subcellular location">
    <subcellularLocation>
        <location evidence="4">Membrane</location>
        <topology evidence="4">Multi-pass membrane protein</topology>
    </subcellularLocation>
</comment>
<evidence type="ECO:0000256" key="5">
    <source>
        <dbReference type="SAM" id="MobiDB-lite"/>
    </source>
</evidence>
<dbReference type="PANTHER" id="PTHR12483">
    <property type="entry name" value="SOLUTE CARRIER FAMILY 31 COPPER TRANSPORTERS"/>
    <property type="match status" value="1"/>
</dbReference>
<dbReference type="GO" id="GO:0016020">
    <property type="term" value="C:membrane"/>
    <property type="evidence" value="ECO:0007669"/>
    <property type="project" value="UniProtKB-SubCell"/>
</dbReference>
<dbReference type="EMBL" id="UYSL01020399">
    <property type="protein sequence ID" value="VDL74435.1"/>
    <property type="molecule type" value="Genomic_DNA"/>
</dbReference>
<dbReference type="WBParaSite" id="NBR_0001084501-mRNA-1">
    <property type="protein sequence ID" value="NBR_0001084501-mRNA-1"/>
    <property type="gene ID" value="NBR_0001084501"/>
</dbReference>
<evidence type="ECO:0000313" key="8">
    <source>
        <dbReference type="WBParaSite" id="NBR_0001084501-mRNA-1"/>
    </source>
</evidence>
<evidence type="ECO:0000313" key="6">
    <source>
        <dbReference type="EMBL" id="VDL74435.1"/>
    </source>
</evidence>
<protein>
    <recommendedName>
        <fullName evidence="4">Copper transport protein</fullName>
    </recommendedName>
</protein>
<keyword evidence="4" id="KW-0813">Transport</keyword>
<gene>
    <name evidence="6" type="ORF">NBR_LOCUS10846</name>
</gene>
<evidence type="ECO:0000256" key="4">
    <source>
        <dbReference type="RuleBase" id="RU367022"/>
    </source>
</evidence>
<name>A0A0N4Y4L4_NIPBR</name>
<keyword evidence="1 4" id="KW-0812">Transmembrane</keyword>
<dbReference type="GO" id="GO:0005375">
    <property type="term" value="F:copper ion transmembrane transporter activity"/>
    <property type="evidence" value="ECO:0007669"/>
    <property type="project" value="UniProtKB-UniRule"/>
</dbReference>
<sequence length="127" mass="14088">MEHAHHAHHNTVSSQVAAHPHHDGSDHGSMHSMAFHFGNVETILFSFWHPHDTAGVFSRLQPTVSSFVLIDAVLHLVQLALSYSLMLIFMSFNVWLCLAVLLGEVGARLLFAVLFPYMNADIESPAC</sequence>
<keyword evidence="4" id="KW-0186">Copper</keyword>
<keyword evidence="2 4" id="KW-1133">Transmembrane helix</keyword>
<accession>A0A0N4Y4L4</accession>